<keyword evidence="3 10" id="KW-0479">Metal-binding</keyword>
<feature type="binding site" evidence="10">
    <location>
        <begin position="152"/>
        <end position="155"/>
    </location>
    <ligand>
        <name>substrate</name>
    </ligand>
</feature>
<keyword evidence="6 10" id="KW-0460">Magnesium</keyword>
<dbReference type="GO" id="GO:0017111">
    <property type="term" value="F:ribonucleoside triphosphate phosphatase activity"/>
    <property type="evidence" value="ECO:0007669"/>
    <property type="project" value="InterPro"/>
</dbReference>
<comment type="similarity">
    <text evidence="1 10 11">Belongs to the HAM1 NTPase family.</text>
</comment>
<dbReference type="GO" id="GO:0036222">
    <property type="term" value="F:XTP diphosphatase activity"/>
    <property type="evidence" value="ECO:0007669"/>
    <property type="project" value="UniProtKB-UniRule"/>
</dbReference>
<comment type="cofactor">
    <cofactor evidence="10">
        <name>Mg(2+)</name>
        <dbReference type="ChEBI" id="CHEBI:18420"/>
    </cofactor>
    <text evidence="10">Binds 1 Mg(2+) ion per subunit.</text>
</comment>
<keyword evidence="14" id="KW-1185">Reference proteome</keyword>
<organism evidence="13 14">
    <name type="scientific">Desulfoprunum benzoelyticum</name>
    <dbReference type="NCBI Taxonomy" id="1506996"/>
    <lineage>
        <taxon>Bacteria</taxon>
        <taxon>Pseudomonadati</taxon>
        <taxon>Thermodesulfobacteriota</taxon>
        <taxon>Desulfobulbia</taxon>
        <taxon>Desulfobulbales</taxon>
        <taxon>Desulfobulbaceae</taxon>
        <taxon>Desulfoprunum</taxon>
    </lineage>
</organism>
<dbReference type="SUPFAM" id="SSF52972">
    <property type="entry name" value="ITPase-like"/>
    <property type="match status" value="1"/>
</dbReference>
<feature type="active site" description="Proton acceptor" evidence="10">
    <location>
        <position position="71"/>
    </location>
</feature>
<keyword evidence="4 10" id="KW-0547">Nucleotide-binding</keyword>
<feature type="binding site" evidence="10">
    <location>
        <position position="72"/>
    </location>
    <ligand>
        <name>substrate</name>
    </ligand>
</feature>
<dbReference type="Gene3D" id="3.90.950.10">
    <property type="match status" value="1"/>
</dbReference>
<evidence type="ECO:0000256" key="11">
    <source>
        <dbReference type="RuleBase" id="RU003781"/>
    </source>
</evidence>
<proteinExistence type="inferred from homology"/>
<evidence type="ECO:0000256" key="8">
    <source>
        <dbReference type="ARBA" id="ARBA00051875"/>
    </source>
</evidence>
<dbReference type="GO" id="GO:0046872">
    <property type="term" value="F:metal ion binding"/>
    <property type="evidence" value="ECO:0007669"/>
    <property type="project" value="UniProtKB-KW"/>
</dbReference>
<comment type="subunit">
    <text evidence="2 10">Homodimer.</text>
</comment>
<comment type="catalytic activity">
    <reaction evidence="10">
        <text>ITP + H2O = IMP + diphosphate + H(+)</text>
        <dbReference type="Rhea" id="RHEA:29399"/>
        <dbReference type="ChEBI" id="CHEBI:15377"/>
        <dbReference type="ChEBI" id="CHEBI:15378"/>
        <dbReference type="ChEBI" id="CHEBI:33019"/>
        <dbReference type="ChEBI" id="CHEBI:58053"/>
        <dbReference type="ChEBI" id="CHEBI:61402"/>
        <dbReference type="EC" id="3.6.1.66"/>
    </reaction>
</comment>
<comment type="caution">
    <text evidence="13">The sequence shown here is derived from an EMBL/GenBank/DDBJ whole genome shotgun (WGS) entry which is preliminary data.</text>
</comment>
<dbReference type="PANTHER" id="PTHR11067:SF9">
    <property type="entry name" value="INOSINE TRIPHOSPHATE PYROPHOSPHATASE"/>
    <property type="match status" value="1"/>
</dbReference>
<protein>
    <recommendedName>
        <fullName evidence="10">dITP/XTP pyrophosphatase</fullName>
        <ecNumber evidence="10">3.6.1.66</ecNumber>
    </recommendedName>
    <alternativeName>
        <fullName evidence="10">Non-canonical purine NTP pyrophosphatase</fullName>
    </alternativeName>
    <alternativeName>
        <fullName evidence="10">Non-standard purine NTP pyrophosphatase</fullName>
    </alternativeName>
    <alternativeName>
        <fullName evidence="10">Nucleoside-triphosphate diphosphatase</fullName>
    </alternativeName>
    <alternativeName>
        <fullName evidence="10">Nucleoside-triphosphate pyrophosphatase</fullName>
        <shortName evidence="10">NTPase</shortName>
    </alternativeName>
</protein>
<dbReference type="InterPro" id="IPR002637">
    <property type="entry name" value="RdgB/HAM1"/>
</dbReference>
<dbReference type="GO" id="GO:0009146">
    <property type="term" value="P:purine nucleoside triphosphate catabolic process"/>
    <property type="evidence" value="ECO:0007669"/>
    <property type="project" value="UniProtKB-UniRule"/>
</dbReference>
<feature type="binding site" evidence="10">
    <location>
        <begin position="9"/>
        <end position="14"/>
    </location>
    <ligand>
        <name>substrate</name>
    </ligand>
</feature>
<dbReference type="GO" id="GO:0036220">
    <property type="term" value="F:ITP diphosphatase activity"/>
    <property type="evidence" value="ECO:0007669"/>
    <property type="project" value="UniProtKB-UniRule"/>
</dbReference>
<sequence>MVNMIVLATNNKKKVEEFQEILKGYNIELKCVSDFGRLPEPVEDGDTFDENAYKKALHYAKVLGLPAIADDSGLVVEALNGEPGVYSARYAGENATDEENCYKLLEKMEGITNRKAAFQCVLSIAVPSGPALTYEGSCQGVITETMQGSGGFGYDPLFFYPEFGKTFAEMTAEEKNTISHRSKALAEFATEFAKVRIWIDQRLAEEKPPKPDHSQFEDNDWSS</sequence>
<evidence type="ECO:0000256" key="3">
    <source>
        <dbReference type="ARBA" id="ARBA00022723"/>
    </source>
</evidence>
<evidence type="ECO:0000313" key="13">
    <source>
        <dbReference type="EMBL" id="MBB5347504.1"/>
    </source>
</evidence>
<dbReference type="InterPro" id="IPR029001">
    <property type="entry name" value="ITPase-like_fam"/>
</dbReference>
<dbReference type="NCBIfam" id="TIGR00042">
    <property type="entry name" value="RdgB/HAM1 family non-canonical purine NTP pyrophosphatase"/>
    <property type="match status" value="1"/>
</dbReference>
<dbReference type="GO" id="GO:0035870">
    <property type="term" value="F:dITP diphosphatase activity"/>
    <property type="evidence" value="ECO:0007669"/>
    <property type="project" value="UniProtKB-UniRule"/>
</dbReference>
<comment type="function">
    <text evidence="10">Pyrophosphatase that catalyzes the hydrolysis of nucleoside triphosphates to their monophosphate derivatives, with a high preference for the non-canonical purine nucleotides XTP (xanthosine triphosphate), dITP (deoxyinosine triphosphate) and ITP. Seems to function as a house-cleaning enzyme that removes non-canonical purine nucleotides from the nucleotide pool, thus preventing their incorporation into DNA/RNA and avoiding chromosomal lesions.</text>
</comment>
<evidence type="ECO:0000256" key="6">
    <source>
        <dbReference type="ARBA" id="ARBA00022842"/>
    </source>
</evidence>
<evidence type="ECO:0000256" key="5">
    <source>
        <dbReference type="ARBA" id="ARBA00022801"/>
    </source>
</evidence>
<evidence type="ECO:0000256" key="1">
    <source>
        <dbReference type="ARBA" id="ARBA00008023"/>
    </source>
</evidence>
<feature type="binding site" evidence="10">
    <location>
        <position position="175"/>
    </location>
    <ligand>
        <name>substrate</name>
    </ligand>
</feature>
<dbReference type="HAMAP" id="MF_01405">
    <property type="entry name" value="Non_canon_purine_NTPase"/>
    <property type="match status" value="1"/>
</dbReference>
<dbReference type="GO" id="GO:0005829">
    <property type="term" value="C:cytosol"/>
    <property type="evidence" value="ECO:0007669"/>
    <property type="project" value="TreeGrafter"/>
</dbReference>
<dbReference type="GO" id="GO:0009117">
    <property type="term" value="P:nucleotide metabolic process"/>
    <property type="evidence" value="ECO:0007669"/>
    <property type="project" value="UniProtKB-KW"/>
</dbReference>
<dbReference type="GO" id="GO:0000166">
    <property type="term" value="F:nucleotide binding"/>
    <property type="evidence" value="ECO:0007669"/>
    <property type="project" value="UniProtKB-KW"/>
</dbReference>
<feature type="binding site" evidence="10">
    <location>
        <begin position="180"/>
        <end position="181"/>
    </location>
    <ligand>
        <name>substrate</name>
    </ligand>
</feature>
<evidence type="ECO:0000313" key="14">
    <source>
        <dbReference type="Proteomes" id="UP000539642"/>
    </source>
</evidence>
<comment type="catalytic activity">
    <reaction evidence="9 10">
        <text>XTP + H2O = XMP + diphosphate + H(+)</text>
        <dbReference type="Rhea" id="RHEA:28610"/>
        <dbReference type="ChEBI" id="CHEBI:15377"/>
        <dbReference type="ChEBI" id="CHEBI:15378"/>
        <dbReference type="ChEBI" id="CHEBI:33019"/>
        <dbReference type="ChEBI" id="CHEBI:57464"/>
        <dbReference type="ChEBI" id="CHEBI:61314"/>
        <dbReference type="EC" id="3.6.1.66"/>
    </reaction>
</comment>
<evidence type="ECO:0000256" key="12">
    <source>
        <dbReference type="SAM" id="MobiDB-lite"/>
    </source>
</evidence>
<comment type="catalytic activity">
    <reaction evidence="8 10">
        <text>dITP + H2O = dIMP + diphosphate + H(+)</text>
        <dbReference type="Rhea" id="RHEA:28342"/>
        <dbReference type="ChEBI" id="CHEBI:15377"/>
        <dbReference type="ChEBI" id="CHEBI:15378"/>
        <dbReference type="ChEBI" id="CHEBI:33019"/>
        <dbReference type="ChEBI" id="CHEBI:61194"/>
        <dbReference type="ChEBI" id="CHEBI:61382"/>
        <dbReference type="EC" id="3.6.1.66"/>
    </reaction>
</comment>
<reference evidence="13 14" key="1">
    <citation type="submission" date="2020-08" db="EMBL/GenBank/DDBJ databases">
        <title>Genomic Encyclopedia of Type Strains, Phase IV (KMG-IV): sequencing the most valuable type-strain genomes for metagenomic binning, comparative biology and taxonomic classification.</title>
        <authorList>
            <person name="Goeker M."/>
        </authorList>
    </citation>
    <scope>NUCLEOTIDE SEQUENCE [LARGE SCALE GENOMIC DNA]</scope>
    <source>
        <strain evidence="13 14">DSM 28570</strain>
    </source>
</reference>
<comment type="caution">
    <text evidence="10">Lacks conserved residue(s) required for the propagation of feature annotation.</text>
</comment>
<evidence type="ECO:0000256" key="2">
    <source>
        <dbReference type="ARBA" id="ARBA00011738"/>
    </source>
</evidence>
<dbReference type="RefSeq" id="WP_183349320.1">
    <property type="nucleotide sequence ID" value="NZ_JACHEO010000004.1"/>
</dbReference>
<evidence type="ECO:0000256" key="10">
    <source>
        <dbReference type="HAMAP-Rule" id="MF_01405"/>
    </source>
</evidence>
<dbReference type="EC" id="3.6.1.66" evidence="10"/>
<keyword evidence="5 10" id="KW-0378">Hydrolase</keyword>
<dbReference type="EMBL" id="JACHEO010000004">
    <property type="protein sequence ID" value="MBB5347504.1"/>
    <property type="molecule type" value="Genomic_DNA"/>
</dbReference>
<feature type="binding site" evidence="10">
    <location>
        <position position="71"/>
    </location>
    <ligand>
        <name>Mg(2+)</name>
        <dbReference type="ChEBI" id="CHEBI:18420"/>
    </ligand>
</feature>
<dbReference type="InterPro" id="IPR020922">
    <property type="entry name" value="dITP/XTP_pyrophosphatase"/>
</dbReference>
<dbReference type="PANTHER" id="PTHR11067">
    <property type="entry name" value="INOSINE TRIPHOSPHATE PYROPHOSPHATASE/HAM1 PROTEIN"/>
    <property type="match status" value="1"/>
</dbReference>
<evidence type="ECO:0000256" key="4">
    <source>
        <dbReference type="ARBA" id="ARBA00022741"/>
    </source>
</evidence>
<dbReference type="Proteomes" id="UP000539642">
    <property type="component" value="Unassembled WGS sequence"/>
</dbReference>
<evidence type="ECO:0000256" key="7">
    <source>
        <dbReference type="ARBA" id="ARBA00023080"/>
    </source>
</evidence>
<dbReference type="FunFam" id="3.90.950.10:FF:000001">
    <property type="entry name" value="dITP/XTP pyrophosphatase"/>
    <property type="match status" value="1"/>
</dbReference>
<gene>
    <name evidence="13" type="ORF">HNQ81_001220</name>
</gene>
<accession>A0A840UVS9</accession>
<feature type="region of interest" description="Disordered" evidence="12">
    <location>
        <begin position="204"/>
        <end position="223"/>
    </location>
</feature>
<dbReference type="CDD" id="cd00515">
    <property type="entry name" value="HAM1"/>
    <property type="match status" value="1"/>
</dbReference>
<feature type="compositionally biased region" description="Basic and acidic residues" evidence="12">
    <location>
        <begin position="204"/>
        <end position="216"/>
    </location>
</feature>
<name>A0A840UVS9_9BACT</name>
<keyword evidence="7 10" id="KW-0546">Nucleotide metabolism</keyword>
<dbReference type="AlphaFoldDB" id="A0A840UVS9"/>
<dbReference type="Pfam" id="PF01725">
    <property type="entry name" value="Ham1p_like"/>
    <property type="match status" value="1"/>
</dbReference>
<dbReference type="NCBIfam" id="NF011397">
    <property type="entry name" value="PRK14822.1"/>
    <property type="match status" value="1"/>
</dbReference>
<evidence type="ECO:0000256" key="9">
    <source>
        <dbReference type="ARBA" id="ARBA00052017"/>
    </source>
</evidence>